<accession>A0A1G4MB79</accession>
<evidence type="ECO:0000313" key="3">
    <source>
        <dbReference type="Proteomes" id="UP000190831"/>
    </source>
</evidence>
<evidence type="ECO:0000313" key="2">
    <source>
        <dbReference type="EMBL" id="SCW01058.1"/>
    </source>
</evidence>
<gene>
    <name evidence="2" type="ORF">LAFE_0D04148G</name>
</gene>
<reference evidence="2 3" key="1">
    <citation type="submission" date="2016-03" db="EMBL/GenBank/DDBJ databases">
        <authorList>
            <person name="Devillers H."/>
        </authorList>
    </citation>
    <scope>NUCLEOTIDE SEQUENCE [LARGE SCALE GENOMIC DNA]</scope>
    <source>
        <strain evidence="2">CBS 6772</strain>
    </source>
</reference>
<organism evidence="2 3">
    <name type="scientific">Lachancea fermentati</name>
    <name type="common">Zygosaccharomyces fermentati</name>
    <dbReference type="NCBI Taxonomy" id="4955"/>
    <lineage>
        <taxon>Eukaryota</taxon>
        <taxon>Fungi</taxon>
        <taxon>Dikarya</taxon>
        <taxon>Ascomycota</taxon>
        <taxon>Saccharomycotina</taxon>
        <taxon>Saccharomycetes</taxon>
        <taxon>Saccharomycetales</taxon>
        <taxon>Saccharomycetaceae</taxon>
        <taxon>Lachancea</taxon>
    </lineage>
</organism>
<feature type="region of interest" description="Disordered" evidence="1">
    <location>
        <begin position="23"/>
        <end position="68"/>
    </location>
</feature>
<proteinExistence type="predicted"/>
<dbReference type="EMBL" id="LT598492">
    <property type="protein sequence ID" value="SCW01058.1"/>
    <property type="molecule type" value="Genomic_DNA"/>
</dbReference>
<name>A0A1G4MB79_LACFM</name>
<evidence type="ECO:0000256" key="1">
    <source>
        <dbReference type="SAM" id="MobiDB-lite"/>
    </source>
</evidence>
<keyword evidence="3" id="KW-1185">Reference proteome</keyword>
<dbReference type="AlphaFoldDB" id="A0A1G4MB79"/>
<sequence length="151" mass="16156">MPTLRCRGEKRATVWVLVHRSSGHRPRGHRSVPLQRDAGLGPLRRARPGYRGCRPPTQTAPRRPSRALRSAAEAAAAARHENARCARVCAGLRVGSRGRLWAGRAATEPSAPRGRARSKSEKLVPSVSDLAIVAPPVANVKRSGAQISGKG</sequence>
<protein>
    <submittedName>
        <fullName evidence="2">LAFE_0D04148g1_1</fullName>
    </submittedName>
</protein>
<dbReference type="Proteomes" id="UP000190831">
    <property type="component" value="Chromosome D"/>
</dbReference>
<feature type="region of interest" description="Disordered" evidence="1">
    <location>
        <begin position="102"/>
        <end position="122"/>
    </location>
</feature>